<accession>G8YLG6</accession>
<comment type="subcellular location">
    <subcellularLocation>
        <location evidence="1">Mitochondrion</location>
    </subcellularLocation>
</comment>
<organism evidence="9 10">
    <name type="scientific">Pichia sorbitophila (strain ATCC MYA-4447 / BCRC 22081 / CBS 7064 / NBRC 10061 / NRRL Y-12695)</name>
    <name type="common">Hybrid yeast</name>
    <dbReference type="NCBI Taxonomy" id="559304"/>
    <lineage>
        <taxon>Eukaryota</taxon>
        <taxon>Fungi</taxon>
        <taxon>Dikarya</taxon>
        <taxon>Ascomycota</taxon>
        <taxon>Saccharomycotina</taxon>
        <taxon>Pichiomycetes</taxon>
        <taxon>Debaryomycetaceae</taxon>
        <taxon>Millerozyma</taxon>
    </lineage>
</organism>
<protein>
    <recommendedName>
        <fullName evidence="7">Large ribosomal subunit protein mL40</fullName>
    </recommendedName>
</protein>
<dbReference type="GO" id="GO:1990904">
    <property type="term" value="C:ribonucleoprotein complex"/>
    <property type="evidence" value="ECO:0007669"/>
    <property type="project" value="UniProtKB-KW"/>
</dbReference>
<dbReference type="Gene3D" id="6.10.250.3440">
    <property type="match status" value="1"/>
</dbReference>
<gene>
    <name evidence="9" type="primary">Piso0_001690</name>
    <name evidence="9" type="ORF">GNLVRS01_PISO0F11929g</name>
</gene>
<dbReference type="PANTHER" id="PTHR39150:SF1">
    <property type="entry name" value="LARGE RIBOSOMAL SUBUNIT PROTEIN ML40"/>
    <property type="match status" value="1"/>
</dbReference>
<keyword evidence="10" id="KW-1185">Reference proteome</keyword>
<dbReference type="GO" id="GO:0032543">
    <property type="term" value="P:mitochondrial translation"/>
    <property type="evidence" value="ECO:0007669"/>
    <property type="project" value="InterPro"/>
</dbReference>
<name>G8YLG6_PICSO</name>
<dbReference type="Pfam" id="PF09812">
    <property type="entry name" value="MRP-L28"/>
    <property type="match status" value="1"/>
</dbReference>
<evidence type="ECO:0000256" key="7">
    <source>
        <dbReference type="ARBA" id="ARBA00035192"/>
    </source>
</evidence>
<evidence type="ECO:0000313" key="9">
    <source>
        <dbReference type="EMBL" id="CCE88900.1"/>
    </source>
</evidence>
<evidence type="ECO:0000256" key="4">
    <source>
        <dbReference type="ARBA" id="ARBA00022980"/>
    </source>
</evidence>
<evidence type="ECO:0000256" key="1">
    <source>
        <dbReference type="ARBA" id="ARBA00004173"/>
    </source>
</evidence>
<dbReference type="OMA" id="DYAYKAP"/>
<dbReference type="OrthoDB" id="2098203at2759"/>
<keyword evidence="4" id="KW-0689">Ribosomal protein</keyword>
<comment type="similarity">
    <text evidence="2">Belongs to the mitochondrion-specific ribosomal protein mL40 family.</text>
</comment>
<dbReference type="HOGENOM" id="CLU_126124_0_0_1"/>
<keyword evidence="5" id="KW-0496">Mitochondrion</keyword>
<keyword evidence="8" id="KW-0175">Coiled coil</keyword>
<dbReference type="InterPro" id="IPR019192">
    <property type="entry name" value="Ribosomal_mL40"/>
</dbReference>
<dbReference type="eggNOG" id="KOG4778">
    <property type="taxonomic scope" value="Eukaryota"/>
</dbReference>
<evidence type="ECO:0000256" key="5">
    <source>
        <dbReference type="ARBA" id="ARBA00023128"/>
    </source>
</evidence>
<evidence type="ECO:0000256" key="3">
    <source>
        <dbReference type="ARBA" id="ARBA00022946"/>
    </source>
</evidence>
<evidence type="ECO:0000256" key="6">
    <source>
        <dbReference type="ARBA" id="ARBA00023274"/>
    </source>
</evidence>
<keyword evidence="3" id="KW-0809">Transit peptide</keyword>
<keyword evidence="6" id="KW-0687">Ribonucleoprotein</keyword>
<reference evidence="9 10" key="1">
    <citation type="journal article" date="2012" name="G3 (Bethesda)">
        <title>Pichia sorbitophila, an interspecies yeast hybrid reveals early steps of genome resolution following polyploidization.</title>
        <authorList>
            <person name="Leh Louis V."/>
            <person name="Despons L."/>
            <person name="Friedrich A."/>
            <person name="Martin T."/>
            <person name="Durrens P."/>
            <person name="Casaregola S."/>
            <person name="Neuveglise C."/>
            <person name="Fairhead C."/>
            <person name="Marck C."/>
            <person name="Cruz J.A."/>
            <person name="Straub M.L."/>
            <person name="Kugler V."/>
            <person name="Sacerdot C."/>
            <person name="Uzunov Z."/>
            <person name="Thierry A."/>
            <person name="Weiss S."/>
            <person name="Bleykasten C."/>
            <person name="De Montigny J."/>
            <person name="Jacques N."/>
            <person name="Jung P."/>
            <person name="Lemaire M."/>
            <person name="Mallet S."/>
            <person name="Morel G."/>
            <person name="Richard G.F."/>
            <person name="Sarkar A."/>
            <person name="Savel G."/>
            <person name="Schacherer J."/>
            <person name="Seret M.L."/>
            <person name="Talla E."/>
            <person name="Samson G."/>
            <person name="Jubin C."/>
            <person name="Poulain J."/>
            <person name="Vacherie B."/>
            <person name="Barbe V."/>
            <person name="Pelletier E."/>
            <person name="Sherman D.J."/>
            <person name="Westhof E."/>
            <person name="Weissenbach J."/>
            <person name="Baret P.V."/>
            <person name="Wincker P."/>
            <person name="Gaillardin C."/>
            <person name="Dujon B."/>
            <person name="Souciet J.L."/>
        </authorList>
    </citation>
    <scope>NUCLEOTIDE SEQUENCE [LARGE SCALE GENOMIC DNA]</scope>
    <source>
        <strain evidence="10">ATCC MYA-4447 / BCRC 22081 / CBS 7064 / NBRC 10061 / NRRL Y-12695</strain>
    </source>
</reference>
<dbReference type="AlphaFoldDB" id="G8YLG6"/>
<evidence type="ECO:0000256" key="2">
    <source>
        <dbReference type="ARBA" id="ARBA00009360"/>
    </source>
</evidence>
<dbReference type="InterPro" id="IPR042831">
    <property type="entry name" value="Ribosomal_mL40_fung"/>
</dbReference>
<dbReference type="EMBL" id="FO082054">
    <property type="protein sequence ID" value="CCE88900.1"/>
    <property type="molecule type" value="Genomic_DNA"/>
</dbReference>
<dbReference type="InParanoid" id="G8YLG6"/>
<dbReference type="STRING" id="559304.G8YLG6"/>
<dbReference type="Proteomes" id="UP000005222">
    <property type="component" value="Chromosome F"/>
</dbReference>
<proteinExistence type="inferred from homology"/>
<dbReference type="PANTHER" id="PTHR39150">
    <property type="entry name" value="54S RIBOSOMAL PROTEIN L28, MITOCHONDRIAL"/>
    <property type="match status" value="1"/>
</dbReference>
<dbReference type="GO" id="GO:0003735">
    <property type="term" value="F:structural constituent of ribosome"/>
    <property type="evidence" value="ECO:0007669"/>
    <property type="project" value="InterPro"/>
</dbReference>
<evidence type="ECO:0000313" key="10">
    <source>
        <dbReference type="Proteomes" id="UP000005222"/>
    </source>
</evidence>
<sequence>MFQQSRKVVIEQTGVIRDFIRHKRTSAISPSTQRVVNQLSAISATRKQPKLINLCNEDLIKHRTITNAWKLYNRKKNEKRMATLQKQYESIKNAMEDLKHTSPELYEAANKKETEKRFPIEMRIPTEYPPTKPWIYEYTHPSEKEK</sequence>
<evidence type="ECO:0000256" key="8">
    <source>
        <dbReference type="SAM" id="Coils"/>
    </source>
</evidence>
<dbReference type="GO" id="GO:0005739">
    <property type="term" value="C:mitochondrion"/>
    <property type="evidence" value="ECO:0007669"/>
    <property type="project" value="UniProtKB-SubCell"/>
</dbReference>
<feature type="coiled-coil region" evidence="8">
    <location>
        <begin position="74"/>
        <end position="101"/>
    </location>
</feature>
<dbReference type="FunFam" id="6.10.250.3440:FF:000001">
    <property type="entry name" value="Mitochondrial ribosomal protein L40"/>
    <property type="match status" value="1"/>
</dbReference>
<dbReference type="GO" id="GO:0005840">
    <property type="term" value="C:ribosome"/>
    <property type="evidence" value="ECO:0007669"/>
    <property type="project" value="UniProtKB-KW"/>
</dbReference>
<dbReference type="FunCoup" id="G8YLG6">
    <property type="interactions" value="436"/>
</dbReference>